<evidence type="ECO:0000259" key="12">
    <source>
        <dbReference type="PROSITE" id="PS50109"/>
    </source>
</evidence>
<evidence type="ECO:0000256" key="7">
    <source>
        <dbReference type="ARBA" id="ARBA00022777"/>
    </source>
</evidence>
<keyword evidence="6 11" id="KW-0812">Transmembrane</keyword>
<dbReference type="InterPro" id="IPR036890">
    <property type="entry name" value="HATPase_C_sf"/>
</dbReference>
<keyword evidence="5" id="KW-0808">Transferase</keyword>
<evidence type="ECO:0000256" key="2">
    <source>
        <dbReference type="ARBA" id="ARBA00004651"/>
    </source>
</evidence>
<evidence type="ECO:0000256" key="4">
    <source>
        <dbReference type="ARBA" id="ARBA00022475"/>
    </source>
</evidence>
<keyword evidence="9" id="KW-0902">Two-component regulatory system</keyword>
<dbReference type="AlphaFoldDB" id="A0A371J9G9"/>
<evidence type="ECO:0000256" key="3">
    <source>
        <dbReference type="ARBA" id="ARBA00012438"/>
    </source>
</evidence>
<feature type="transmembrane region" description="Helical" evidence="11">
    <location>
        <begin position="12"/>
        <end position="31"/>
    </location>
</feature>
<feature type="domain" description="Histidine kinase" evidence="12">
    <location>
        <begin position="126"/>
        <end position="331"/>
    </location>
</feature>
<keyword evidence="4" id="KW-1003">Cell membrane</keyword>
<evidence type="ECO:0000256" key="1">
    <source>
        <dbReference type="ARBA" id="ARBA00000085"/>
    </source>
</evidence>
<comment type="caution">
    <text evidence="13">The sequence shown here is derived from an EMBL/GenBank/DDBJ whole genome shotgun (WGS) entry which is preliminary data.</text>
</comment>
<evidence type="ECO:0000256" key="6">
    <source>
        <dbReference type="ARBA" id="ARBA00022692"/>
    </source>
</evidence>
<evidence type="ECO:0000256" key="5">
    <source>
        <dbReference type="ARBA" id="ARBA00022679"/>
    </source>
</evidence>
<keyword evidence="14" id="KW-1185">Reference proteome</keyword>
<dbReference type="OrthoDB" id="9780487at2"/>
<evidence type="ECO:0000256" key="10">
    <source>
        <dbReference type="ARBA" id="ARBA00023136"/>
    </source>
</evidence>
<evidence type="ECO:0000256" key="8">
    <source>
        <dbReference type="ARBA" id="ARBA00022989"/>
    </source>
</evidence>
<dbReference type="PROSITE" id="PS50109">
    <property type="entry name" value="HIS_KIN"/>
    <property type="match status" value="1"/>
</dbReference>
<protein>
    <recommendedName>
        <fullName evidence="3">histidine kinase</fullName>
        <ecNumber evidence="3">2.7.13.3</ecNumber>
    </recommendedName>
</protein>
<dbReference type="RefSeq" id="WP_094365989.1">
    <property type="nucleotide sequence ID" value="NZ_NOJY02000002.1"/>
</dbReference>
<dbReference type="SUPFAM" id="SSF55874">
    <property type="entry name" value="ATPase domain of HSP90 chaperone/DNA topoisomerase II/histidine kinase"/>
    <property type="match status" value="1"/>
</dbReference>
<comment type="subcellular location">
    <subcellularLocation>
        <location evidence="2">Cell membrane</location>
        <topology evidence="2">Multi-pass membrane protein</topology>
    </subcellularLocation>
</comment>
<dbReference type="Pfam" id="PF02518">
    <property type="entry name" value="HATPase_c"/>
    <property type="match status" value="1"/>
</dbReference>
<organism evidence="13 14">
    <name type="scientific">Romboutsia weinsteinii</name>
    <dbReference type="NCBI Taxonomy" id="2020949"/>
    <lineage>
        <taxon>Bacteria</taxon>
        <taxon>Bacillati</taxon>
        <taxon>Bacillota</taxon>
        <taxon>Clostridia</taxon>
        <taxon>Peptostreptococcales</taxon>
        <taxon>Peptostreptococcaceae</taxon>
        <taxon>Romboutsia</taxon>
    </lineage>
</organism>
<dbReference type="EMBL" id="NOJY02000002">
    <property type="protein sequence ID" value="RDY29401.1"/>
    <property type="molecule type" value="Genomic_DNA"/>
</dbReference>
<name>A0A371J9G9_9FIRM</name>
<evidence type="ECO:0000256" key="9">
    <source>
        <dbReference type="ARBA" id="ARBA00023012"/>
    </source>
</evidence>
<dbReference type="EC" id="2.7.13.3" evidence="3"/>
<keyword evidence="8 11" id="KW-1133">Transmembrane helix</keyword>
<dbReference type="InterPro" id="IPR003594">
    <property type="entry name" value="HATPase_dom"/>
</dbReference>
<reference evidence="13 14" key="1">
    <citation type="journal article" date="2017" name="Genome Announc.">
        <title>Draft Genome Sequence of Romboutsia weinsteinii sp. nov. Strain CCRI-19649(T) Isolated from Surface Water.</title>
        <authorList>
            <person name="Maheux A.F."/>
            <person name="Boudreau D.K."/>
            <person name="Berube E."/>
            <person name="Boissinot M."/>
            <person name="Cantin P."/>
            <person name="Raymond F."/>
            <person name="Corbeil J."/>
            <person name="Omar R.F."/>
            <person name="Bergeron M.G."/>
        </authorList>
    </citation>
    <scope>NUCLEOTIDE SEQUENCE [LARGE SCALE GENOMIC DNA]</scope>
    <source>
        <strain evidence="13 14">CCRI-19649</strain>
    </source>
</reference>
<dbReference type="GO" id="GO:0000155">
    <property type="term" value="F:phosphorelay sensor kinase activity"/>
    <property type="evidence" value="ECO:0007669"/>
    <property type="project" value="TreeGrafter"/>
</dbReference>
<dbReference type="PANTHER" id="PTHR45453">
    <property type="entry name" value="PHOSPHATE REGULON SENSOR PROTEIN PHOR"/>
    <property type="match status" value="1"/>
</dbReference>
<gene>
    <name evidence="13" type="ORF">CHL78_001500</name>
</gene>
<proteinExistence type="predicted"/>
<dbReference type="SMART" id="SM00387">
    <property type="entry name" value="HATPase_c"/>
    <property type="match status" value="1"/>
</dbReference>
<sequence length="331" mass="38590">MTITQYLKDKIISILILLLTFTITSAFLYLIDMSIYYIIFINMMFAVGFLLIFLTDFFKRKKFYDNLLKSLNELEEKSYITQLIDKPNFTEGQILYNILKVEGKYINDVTSSYNSKFREYRQYIETWVHEVKTPIAVSTLLIENNKNITTLSIEEEINKIDDYIEQVLYVSKSDTVEKDYLIKKLSLQEIVMNTVRRKSKEIINEGIKPKIHDLDFYILSDSKWVEFIIGQIISNSIKYKGNTPVIEFYSEKINTQVNLYIKDNGMGIPQEDISRVFEKGYIGVNGRKRSSSTGIGLYLCKKLCDKLEVDIKVLPNIEEGTIVKLTFTEAK</sequence>
<dbReference type="PANTHER" id="PTHR45453:SF2">
    <property type="entry name" value="HISTIDINE KINASE"/>
    <property type="match status" value="1"/>
</dbReference>
<dbReference type="Gene3D" id="3.30.565.10">
    <property type="entry name" value="Histidine kinase-like ATPase, C-terminal domain"/>
    <property type="match status" value="1"/>
</dbReference>
<feature type="transmembrane region" description="Helical" evidence="11">
    <location>
        <begin position="37"/>
        <end position="58"/>
    </location>
</feature>
<keyword evidence="10 11" id="KW-0472">Membrane</keyword>
<accession>A0A371J9G9</accession>
<evidence type="ECO:0000313" key="13">
    <source>
        <dbReference type="EMBL" id="RDY29401.1"/>
    </source>
</evidence>
<dbReference type="Proteomes" id="UP000215694">
    <property type="component" value="Unassembled WGS sequence"/>
</dbReference>
<dbReference type="GO" id="GO:0005886">
    <property type="term" value="C:plasma membrane"/>
    <property type="evidence" value="ECO:0007669"/>
    <property type="project" value="UniProtKB-SubCell"/>
</dbReference>
<dbReference type="GO" id="GO:0016036">
    <property type="term" value="P:cellular response to phosphate starvation"/>
    <property type="evidence" value="ECO:0007669"/>
    <property type="project" value="TreeGrafter"/>
</dbReference>
<evidence type="ECO:0000313" key="14">
    <source>
        <dbReference type="Proteomes" id="UP000215694"/>
    </source>
</evidence>
<dbReference type="InterPro" id="IPR005467">
    <property type="entry name" value="His_kinase_dom"/>
</dbReference>
<evidence type="ECO:0000256" key="11">
    <source>
        <dbReference type="SAM" id="Phobius"/>
    </source>
</evidence>
<dbReference type="InterPro" id="IPR050351">
    <property type="entry name" value="BphY/WalK/GraS-like"/>
</dbReference>
<dbReference type="GO" id="GO:0004721">
    <property type="term" value="F:phosphoprotein phosphatase activity"/>
    <property type="evidence" value="ECO:0007669"/>
    <property type="project" value="TreeGrafter"/>
</dbReference>
<comment type="catalytic activity">
    <reaction evidence="1">
        <text>ATP + protein L-histidine = ADP + protein N-phospho-L-histidine.</text>
        <dbReference type="EC" id="2.7.13.3"/>
    </reaction>
</comment>
<keyword evidence="7 13" id="KW-0418">Kinase</keyword>